<dbReference type="EMBL" id="CP013232">
    <property type="protein sequence ID" value="AMO94915.1"/>
    <property type="molecule type" value="Genomic_DNA"/>
</dbReference>
<feature type="transmembrane region" description="Helical" evidence="1">
    <location>
        <begin position="42"/>
        <end position="64"/>
    </location>
</feature>
<accession>A0A127PB78</accession>
<keyword evidence="1" id="KW-0472">Membrane</keyword>
<dbReference type="AlphaFoldDB" id="A0A127PB78"/>
<evidence type="ECO:0000313" key="2">
    <source>
        <dbReference type="EMBL" id="AMO94915.1"/>
    </source>
</evidence>
<dbReference type="PATRIC" id="fig|158899.10.peg.2223"/>
<protein>
    <submittedName>
        <fullName evidence="2">Uncharacterized protein</fullName>
    </submittedName>
</protein>
<evidence type="ECO:0000256" key="1">
    <source>
        <dbReference type="SAM" id="Phobius"/>
    </source>
</evidence>
<evidence type="ECO:0000313" key="3">
    <source>
        <dbReference type="Proteomes" id="UP000072421"/>
    </source>
</evidence>
<reference evidence="2 3" key="1">
    <citation type="submission" date="2015-11" db="EMBL/GenBank/DDBJ databases">
        <title>Exploring the genomic traits of fungus-feeding bacterial genus Collimonas.</title>
        <authorList>
            <person name="Song C."/>
            <person name="Schmidt R."/>
            <person name="de Jager V."/>
            <person name="Krzyzanowska D."/>
            <person name="Jongedijk E."/>
            <person name="Cankar K."/>
            <person name="Beekwilder J."/>
            <person name="van Veen A."/>
            <person name="de Boer W."/>
            <person name="van Veen J.A."/>
            <person name="Garbeva P."/>
        </authorList>
    </citation>
    <scope>NUCLEOTIDE SEQUENCE [LARGE SCALE GENOMIC DNA]</scope>
    <source>
        <strain evidence="2 3">Ter6</strain>
    </source>
</reference>
<gene>
    <name evidence="2" type="ORF">CFter6_2227</name>
</gene>
<organism evidence="2">
    <name type="scientific">Collimonas fungivorans</name>
    <dbReference type="NCBI Taxonomy" id="158899"/>
    <lineage>
        <taxon>Bacteria</taxon>
        <taxon>Pseudomonadati</taxon>
        <taxon>Pseudomonadota</taxon>
        <taxon>Betaproteobacteria</taxon>
        <taxon>Burkholderiales</taxon>
        <taxon>Oxalobacteraceae</taxon>
        <taxon>Collimonas</taxon>
    </lineage>
</organism>
<proteinExistence type="predicted"/>
<dbReference type="Proteomes" id="UP000072421">
    <property type="component" value="Chromosome"/>
</dbReference>
<sequence length="66" mass="7463">MKEFFSALPAWASWLANRQLKKYEGNPQVGYLIQVKNFQWQGAWALLQALSFLGFLASGFYFAAAA</sequence>
<name>A0A127PB78_9BURK</name>
<keyword evidence="1" id="KW-1133">Transmembrane helix</keyword>
<keyword evidence="1" id="KW-0812">Transmembrane</keyword>